<reference evidence="2" key="2">
    <citation type="submission" date="2021-02" db="EMBL/GenBank/DDBJ databases">
        <title>Aspergillus puulaauensis MK2 genome sequence.</title>
        <authorList>
            <person name="Futagami T."/>
            <person name="Mori K."/>
            <person name="Kadooka C."/>
            <person name="Tanaka T."/>
        </authorList>
    </citation>
    <scope>NUCLEOTIDE SEQUENCE</scope>
    <source>
        <strain evidence="2">MK2</strain>
    </source>
</reference>
<feature type="region of interest" description="Disordered" evidence="1">
    <location>
        <begin position="1"/>
        <end position="85"/>
    </location>
</feature>
<dbReference type="EMBL" id="AP024443">
    <property type="protein sequence ID" value="BCS17448.1"/>
    <property type="molecule type" value="Genomic_DNA"/>
</dbReference>
<evidence type="ECO:0000256" key="1">
    <source>
        <dbReference type="SAM" id="MobiDB-lite"/>
    </source>
</evidence>
<feature type="region of interest" description="Disordered" evidence="1">
    <location>
        <begin position="129"/>
        <end position="149"/>
    </location>
</feature>
<dbReference type="AlphaFoldDB" id="A0A7R7XAG1"/>
<sequence length="196" mass="21534">MPPPEKHGGGYVPALGGPYSFPIQRRSTAQPEPSPRAAPRDSYQHFEHSKGVSHSTRHELHGKPFLPPPRAYTSNPQINNNHNHSHNPIQQAHLGRPARVETMPHLQYHGLNHGGDFVPSIARSPYGTRNPADYRSNTTDGAFSPGKDTLYGLGTPEAGRRDERHGGGYVPVLKTAGTNNSRSHDGRSGFLKHLKR</sequence>
<dbReference type="KEGG" id="apuu:APUU_10276S"/>
<dbReference type="GeneID" id="64967453"/>
<protein>
    <submittedName>
        <fullName evidence="2">Uncharacterized protein</fullName>
    </submittedName>
</protein>
<feature type="region of interest" description="Disordered" evidence="1">
    <location>
        <begin position="172"/>
        <end position="196"/>
    </location>
</feature>
<dbReference type="Proteomes" id="UP000654913">
    <property type="component" value="Chromosome 1"/>
</dbReference>
<dbReference type="RefSeq" id="XP_041549642.1">
    <property type="nucleotide sequence ID" value="XM_041698996.1"/>
</dbReference>
<keyword evidence="3" id="KW-1185">Reference proteome</keyword>
<gene>
    <name evidence="2" type="ORF">APUU_10276S</name>
</gene>
<feature type="compositionally biased region" description="Basic and acidic residues" evidence="1">
    <location>
        <begin position="38"/>
        <end position="62"/>
    </location>
</feature>
<feature type="compositionally biased region" description="Low complexity" evidence="1">
    <location>
        <begin position="74"/>
        <end position="85"/>
    </location>
</feature>
<evidence type="ECO:0000313" key="3">
    <source>
        <dbReference type="Proteomes" id="UP000654913"/>
    </source>
</evidence>
<organism evidence="2 3">
    <name type="scientific">Aspergillus puulaauensis</name>
    <dbReference type="NCBI Taxonomy" id="1220207"/>
    <lineage>
        <taxon>Eukaryota</taxon>
        <taxon>Fungi</taxon>
        <taxon>Dikarya</taxon>
        <taxon>Ascomycota</taxon>
        <taxon>Pezizomycotina</taxon>
        <taxon>Eurotiomycetes</taxon>
        <taxon>Eurotiomycetidae</taxon>
        <taxon>Eurotiales</taxon>
        <taxon>Aspergillaceae</taxon>
        <taxon>Aspergillus</taxon>
    </lineage>
</organism>
<dbReference type="OrthoDB" id="4498064at2759"/>
<proteinExistence type="predicted"/>
<evidence type="ECO:0000313" key="2">
    <source>
        <dbReference type="EMBL" id="BCS17448.1"/>
    </source>
</evidence>
<name>A0A7R7XAG1_9EURO</name>
<reference evidence="2" key="1">
    <citation type="submission" date="2021-01" db="EMBL/GenBank/DDBJ databases">
        <authorList>
            <consortium name="Aspergillus puulaauensis MK2 genome sequencing consortium"/>
            <person name="Kazuki M."/>
            <person name="Futagami T."/>
        </authorList>
    </citation>
    <scope>NUCLEOTIDE SEQUENCE</scope>
    <source>
        <strain evidence="2">MK2</strain>
    </source>
</reference>
<accession>A0A7R7XAG1</accession>